<name>A0A0E9WHN6_ANGAN</name>
<reference evidence="1" key="2">
    <citation type="journal article" date="2015" name="Fish Shellfish Immunol.">
        <title>Early steps in the European eel (Anguilla anguilla)-Vibrio vulnificus interaction in the gills: Role of the RtxA13 toxin.</title>
        <authorList>
            <person name="Callol A."/>
            <person name="Pajuelo D."/>
            <person name="Ebbesson L."/>
            <person name="Teles M."/>
            <person name="MacKenzie S."/>
            <person name="Amaro C."/>
        </authorList>
    </citation>
    <scope>NUCLEOTIDE SEQUENCE</scope>
</reference>
<organism evidence="1">
    <name type="scientific">Anguilla anguilla</name>
    <name type="common">European freshwater eel</name>
    <name type="synonym">Muraena anguilla</name>
    <dbReference type="NCBI Taxonomy" id="7936"/>
    <lineage>
        <taxon>Eukaryota</taxon>
        <taxon>Metazoa</taxon>
        <taxon>Chordata</taxon>
        <taxon>Craniata</taxon>
        <taxon>Vertebrata</taxon>
        <taxon>Euteleostomi</taxon>
        <taxon>Actinopterygii</taxon>
        <taxon>Neopterygii</taxon>
        <taxon>Teleostei</taxon>
        <taxon>Anguilliformes</taxon>
        <taxon>Anguillidae</taxon>
        <taxon>Anguilla</taxon>
    </lineage>
</organism>
<evidence type="ECO:0000313" key="1">
    <source>
        <dbReference type="EMBL" id="JAH89786.1"/>
    </source>
</evidence>
<reference evidence="1" key="1">
    <citation type="submission" date="2014-11" db="EMBL/GenBank/DDBJ databases">
        <authorList>
            <person name="Amaro Gonzalez C."/>
        </authorList>
    </citation>
    <scope>NUCLEOTIDE SEQUENCE</scope>
</reference>
<accession>A0A0E9WHN6</accession>
<protein>
    <submittedName>
        <fullName evidence="1">Uncharacterized protein</fullName>
    </submittedName>
</protein>
<sequence length="36" mass="4488">MSRFYTHFIHSFFVWKAIIAPPFDQSQSYESMWCWL</sequence>
<dbReference type="AlphaFoldDB" id="A0A0E9WHN6"/>
<dbReference type="EMBL" id="GBXM01018791">
    <property type="protein sequence ID" value="JAH89786.1"/>
    <property type="molecule type" value="Transcribed_RNA"/>
</dbReference>
<proteinExistence type="predicted"/>